<evidence type="ECO:0000313" key="10">
    <source>
        <dbReference type="EMBL" id="QBH12116.1"/>
    </source>
</evidence>
<evidence type="ECO:0000256" key="4">
    <source>
        <dbReference type="ARBA" id="ARBA00022519"/>
    </source>
</evidence>
<evidence type="ECO:0000256" key="7">
    <source>
        <dbReference type="ARBA" id="ARBA00023136"/>
    </source>
</evidence>
<dbReference type="Proteomes" id="UP000293902">
    <property type="component" value="Chromosome"/>
</dbReference>
<keyword evidence="13" id="KW-1185">Reference proteome</keyword>
<reference evidence="11 12" key="1">
    <citation type="submission" date="2018-06" db="EMBL/GenBank/DDBJ databases">
        <title>Complete Genome Sequence of Desulfobacter hydrogenophilus (DSM3380).</title>
        <authorList>
            <person name="Marietou A."/>
            <person name="Schreiber L."/>
            <person name="Marshall I."/>
            <person name="Jorgensen B."/>
        </authorList>
    </citation>
    <scope>NUCLEOTIDE SEQUENCE [LARGE SCALE GENOMIC DNA]</scope>
    <source>
        <strain evidence="11 12">DSM 3380</strain>
    </source>
</reference>
<dbReference type="InterPro" id="IPR018076">
    <property type="entry name" value="T2SS_GspF_dom"/>
</dbReference>
<keyword evidence="7 8" id="KW-0472">Membrane</keyword>
<sequence length="399" mass="43445">MPIFKYSAVDPEGNKIKNTITAPDEGAAGRLLTADGFIIQEIHELTGAAAGMGTTPFSFGVGTKELVLFFRMFSSLIHSNLSISESMGILHMQSESRTMRNALINVKGEIEAGVRLSDAFAKYPKIFSTLVVNMIRAGELGGILDVVLVRISDYLEGKAALRRKMVLSMIYPAVILVVTVGVIGFFMGFVIPKFASLLQGRSLPANTQFLLDSSEFLQSNVLGILTGSFIVTGLIVLLLATPSTRIYIDRYKIYVPVIGPIMRYGVIVQFSRTFASLLESGITLIDSLNSVAGTVPNLEVQQLIDEMNQRVMAGLALSSALKGKKFFTPMFQAMIKIGEETGLMDQSMRSVENLHNQILESKIDKMTAMIEPVLIMILGSIVGYVAWGLVAGMFALYTS</sequence>
<evidence type="ECO:0000256" key="5">
    <source>
        <dbReference type="ARBA" id="ARBA00022692"/>
    </source>
</evidence>
<evidence type="ECO:0000256" key="2">
    <source>
        <dbReference type="ARBA" id="ARBA00005745"/>
    </source>
</evidence>
<evidence type="ECO:0000256" key="6">
    <source>
        <dbReference type="ARBA" id="ARBA00022989"/>
    </source>
</evidence>
<dbReference type="PANTHER" id="PTHR30012">
    <property type="entry name" value="GENERAL SECRETION PATHWAY PROTEIN"/>
    <property type="match status" value="1"/>
</dbReference>
<keyword evidence="4" id="KW-0997">Cell inner membrane</keyword>
<dbReference type="RefSeq" id="WP_111959203.1">
    <property type="nucleotide sequence ID" value="NZ_CP036313.1"/>
</dbReference>
<dbReference type="GO" id="GO:0005886">
    <property type="term" value="C:plasma membrane"/>
    <property type="evidence" value="ECO:0007669"/>
    <property type="project" value="UniProtKB-SubCell"/>
</dbReference>
<feature type="transmembrane region" description="Helical" evidence="8">
    <location>
        <begin position="221"/>
        <end position="240"/>
    </location>
</feature>
<evidence type="ECO:0000256" key="8">
    <source>
        <dbReference type="SAM" id="Phobius"/>
    </source>
</evidence>
<dbReference type="PRINTS" id="PR00812">
    <property type="entry name" value="BCTERIALGSPF"/>
</dbReference>
<dbReference type="Pfam" id="PF00482">
    <property type="entry name" value="T2SSF"/>
    <property type="match status" value="2"/>
</dbReference>
<dbReference type="OrthoDB" id="9805682at2"/>
<feature type="domain" description="Type II secretion system protein GspF" evidence="9">
    <location>
        <begin position="270"/>
        <end position="385"/>
    </location>
</feature>
<dbReference type="AlphaFoldDB" id="A0A328FCA5"/>
<reference evidence="10 13" key="2">
    <citation type="submission" date="2019-02" db="EMBL/GenBank/DDBJ databases">
        <title>Complete genome sequence of Desulfobacter hydrogenophilus AcRS1.</title>
        <authorList>
            <person name="Marietou A."/>
            <person name="Lund M.B."/>
            <person name="Marshall I.P.G."/>
            <person name="Schreiber L."/>
            <person name="Jorgensen B."/>
        </authorList>
    </citation>
    <scope>NUCLEOTIDE SEQUENCE [LARGE SCALE GENOMIC DNA]</scope>
    <source>
        <strain evidence="10 13">AcRS1</strain>
    </source>
</reference>
<name>A0A328FCA5_9BACT</name>
<organism evidence="11 12">
    <name type="scientific">Desulfobacter hydrogenophilus</name>
    <dbReference type="NCBI Taxonomy" id="2291"/>
    <lineage>
        <taxon>Bacteria</taxon>
        <taxon>Pseudomonadati</taxon>
        <taxon>Thermodesulfobacteriota</taxon>
        <taxon>Desulfobacteria</taxon>
        <taxon>Desulfobacterales</taxon>
        <taxon>Desulfobacteraceae</taxon>
        <taxon>Desulfobacter</taxon>
    </lineage>
</organism>
<feature type="domain" description="Type II secretion system protein GspF" evidence="9">
    <location>
        <begin position="69"/>
        <end position="192"/>
    </location>
</feature>
<comment type="subcellular location">
    <subcellularLocation>
        <location evidence="1">Cell inner membrane</location>
        <topology evidence="1">Multi-pass membrane protein</topology>
    </subcellularLocation>
</comment>
<keyword evidence="3" id="KW-1003">Cell membrane</keyword>
<protein>
    <submittedName>
        <fullName evidence="10">Type II secretion system F family protein</fullName>
    </submittedName>
</protein>
<feature type="transmembrane region" description="Helical" evidence="8">
    <location>
        <begin position="373"/>
        <end position="397"/>
    </location>
</feature>
<dbReference type="GO" id="GO:0015628">
    <property type="term" value="P:protein secretion by the type II secretion system"/>
    <property type="evidence" value="ECO:0007669"/>
    <property type="project" value="TreeGrafter"/>
</dbReference>
<dbReference type="Proteomes" id="UP000248798">
    <property type="component" value="Unassembled WGS sequence"/>
</dbReference>
<keyword evidence="5 8" id="KW-0812">Transmembrane</keyword>
<evidence type="ECO:0000313" key="11">
    <source>
        <dbReference type="EMBL" id="RAM00667.1"/>
    </source>
</evidence>
<dbReference type="EMBL" id="QLNI01000041">
    <property type="protein sequence ID" value="RAM00667.1"/>
    <property type="molecule type" value="Genomic_DNA"/>
</dbReference>
<dbReference type="EMBL" id="CP036313">
    <property type="protein sequence ID" value="QBH12116.1"/>
    <property type="molecule type" value="Genomic_DNA"/>
</dbReference>
<dbReference type="PANTHER" id="PTHR30012:SF0">
    <property type="entry name" value="TYPE II SECRETION SYSTEM PROTEIN F-RELATED"/>
    <property type="match status" value="1"/>
</dbReference>
<accession>A0A328FCA5</accession>
<dbReference type="InterPro" id="IPR003004">
    <property type="entry name" value="GspF/PilC"/>
</dbReference>
<keyword evidence="6 8" id="KW-1133">Transmembrane helix</keyword>
<dbReference type="Gene3D" id="1.20.81.30">
    <property type="entry name" value="Type II secretion system (T2SS), domain F"/>
    <property type="match status" value="2"/>
</dbReference>
<comment type="similarity">
    <text evidence="2">Belongs to the GSP F family.</text>
</comment>
<gene>
    <name evidence="11" type="ORF">DO021_17910</name>
    <name evidence="10" type="ORF">EYB58_03755</name>
</gene>
<evidence type="ECO:0000313" key="12">
    <source>
        <dbReference type="Proteomes" id="UP000248798"/>
    </source>
</evidence>
<proteinExistence type="inferred from homology"/>
<evidence type="ECO:0000313" key="13">
    <source>
        <dbReference type="Proteomes" id="UP000293902"/>
    </source>
</evidence>
<dbReference type="FunFam" id="1.20.81.30:FF:000001">
    <property type="entry name" value="Type II secretion system protein F"/>
    <property type="match status" value="2"/>
</dbReference>
<evidence type="ECO:0000256" key="1">
    <source>
        <dbReference type="ARBA" id="ARBA00004429"/>
    </source>
</evidence>
<feature type="transmembrane region" description="Helical" evidence="8">
    <location>
        <begin position="170"/>
        <end position="191"/>
    </location>
</feature>
<dbReference type="InterPro" id="IPR042094">
    <property type="entry name" value="T2SS_GspF_sf"/>
</dbReference>
<evidence type="ECO:0000259" key="9">
    <source>
        <dbReference type="Pfam" id="PF00482"/>
    </source>
</evidence>
<evidence type="ECO:0000256" key="3">
    <source>
        <dbReference type="ARBA" id="ARBA00022475"/>
    </source>
</evidence>